<dbReference type="InterPro" id="IPR015814">
    <property type="entry name" value="Pgluconate_DH_NAD-bd_C"/>
</dbReference>
<keyword evidence="3" id="KW-1185">Reference proteome</keyword>
<dbReference type="Gene3D" id="1.10.1040.10">
    <property type="entry name" value="N-(1-d-carboxylethyl)-l-norvaline Dehydrogenase, domain 2"/>
    <property type="match status" value="1"/>
</dbReference>
<reference evidence="2 3" key="1">
    <citation type="submission" date="2020-07" db="EMBL/GenBank/DDBJ databases">
        <title>Genomic Encyclopedia of Type Strains, Phase IV (KMG-V): Genome sequencing to study the core and pangenomes of soil and plant-associated prokaryotes.</title>
        <authorList>
            <person name="Whitman W."/>
        </authorList>
    </citation>
    <scope>NUCLEOTIDE SEQUENCE [LARGE SCALE GENOMIC DNA]</scope>
    <source>
        <strain evidence="2 3">SAS40</strain>
    </source>
</reference>
<comment type="caution">
    <text evidence="2">The sequence shown here is derived from an EMBL/GenBank/DDBJ whole genome shotgun (WGS) entry which is preliminary data.</text>
</comment>
<accession>A0A7Y9LJZ9</accession>
<organism evidence="2 3">
    <name type="scientific">Pigmentiphaga litoralis</name>
    <dbReference type="NCBI Taxonomy" id="516702"/>
    <lineage>
        <taxon>Bacteria</taxon>
        <taxon>Pseudomonadati</taxon>
        <taxon>Pseudomonadota</taxon>
        <taxon>Betaproteobacteria</taxon>
        <taxon>Burkholderiales</taxon>
        <taxon>Alcaligenaceae</taxon>
        <taxon>Pigmentiphaga</taxon>
    </lineage>
</organism>
<dbReference type="SUPFAM" id="SSF51735">
    <property type="entry name" value="NAD(P)-binding Rossmann-fold domains"/>
    <property type="match status" value="1"/>
</dbReference>
<name>A0A7Y9LJZ9_9BURK</name>
<dbReference type="AlphaFoldDB" id="A0A7Y9LJZ9"/>
<dbReference type="InterPro" id="IPR008927">
    <property type="entry name" value="6-PGluconate_DH-like_C_sf"/>
</dbReference>
<dbReference type="SUPFAM" id="SSF48179">
    <property type="entry name" value="6-phosphogluconate dehydrogenase C-terminal domain-like"/>
    <property type="match status" value="1"/>
</dbReference>
<dbReference type="InterPro" id="IPR036291">
    <property type="entry name" value="NAD(P)-bd_dom_sf"/>
</dbReference>
<proteinExistence type="predicted"/>
<dbReference type="Gene3D" id="3.40.50.720">
    <property type="entry name" value="NAD(P)-binding Rossmann-like Domain"/>
    <property type="match status" value="1"/>
</dbReference>
<protein>
    <submittedName>
        <fullName evidence="2">3-hydroxyisobutyrate dehydrogenase-like beta-hydroxyacid dehydrogenase</fullName>
    </submittedName>
</protein>
<evidence type="ECO:0000259" key="1">
    <source>
        <dbReference type="Pfam" id="PF09130"/>
    </source>
</evidence>
<evidence type="ECO:0000313" key="3">
    <source>
        <dbReference type="Proteomes" id="UP000542125"/>
    </source>
</evidence>
<evidence type="ECO:0000313" key="2">
    <source>
        <dbReference type="EMBL" id="NYE80987.1"/>
    </source>
</evidence>
<sequence>MSSSTLAILHPGAMGAAVGACLRGLGHRVLWTSEGRSDATRRRADAAGLEDCGSLQTLVDSADIILSICPPHGALELAQEVAALGFKGIYVDANAISPDTAREVAQAVASAAGFVDGGIVGQPPRTAGSTRLYLCGNDAASVAALFEGSPLQAIAIDGPPGSASALKVCYAAWSKGATALLANIRALARHEGVEQALLVEWQLSSTPTVKRSAEVAAKADKAWRWVAEMEEIAASFAAAGLPPGFHEGAAEIYRRLDQFKDAPSAPDIDTVLDQLQSSTISTTPIER</sequence>
<gene>
    <name evidence="2" type="ORF">FHW18_000258</name>
</gene>
<dbReference type="Pfam" id="PF09130">
    <property type="entry name" value="DUF1932"/>
    <property type="match status" value="1"/>
</dbReference>
<dbReference type="GO" id="GO:0050661">
    <property type="term" value="F:NADP binding"/>
    <property type="evidence" value="ECO:0007669"/>
    <property type="project" value="InterPro"/>
</dbReference>
<feature type="domain" description="Phosphogluconate dehydrogenase NAD-binding putative C-terminal" evidence="1">
    <location>
        <begin position="188"/>
        <end position="256"/>
    </location>
</feature>
<dbReference type="InterPro" id="IPR013328">
    <property type="entry name" value="6PGD_dom2"/>
</dbReference>
<dbReference type="Proteomes" id="UP000542125">
    <property type="component" value="Unassembled WGS sequence"/>
</dbReference>
<dbReference type="RefSeq" id="WP_179582573.1">
    <property type="nucleotide sequence ID" value="NZ_JACBYR010000001.1"/>
</dbReference>
<dbReference type="EMBL" id="JACBYR010000001">
    <property type="protein sequence ID" value="NYE80987.1"/>
    <property type="molecule type" value="Genomic_DNA"/>
</dbReference>